<evidence type="ECO:0000313" key="8">
    <source>
        <dbReference type="Proteomes" id="UP000185696"/>
    </source>
</evidence>
<dbReference type="Gene3D" id="3.40.366.10">
    <property type="entry name" value="Malonyl-Coenzyme A Acyl Carrier Protein, domain 2"/>
    <property type="match status" value="1"/>
</dbReference>
<keyword evidence="1" id="KW-0596">Phosphopantetheine</keyword>
<keyword evidence="2" id="KW-0597">Phosphoprotein</keyword>
<dbReference type="Pfam" id="PF00698">
    <property type="entry name" value="Acyl_transf_1"/>
    <property type="match status" value="1"/>
</dbReference>
<name>A0A7Z1B1D6_9PSEU</name>
<proteinExistence type="predicted"/>
<dbReference type="SMART" id="SM00827">
    <property type="entry name" value="PKS_AT"/>
    <property type="match status" value="1"/>
</dbReference>
<evidence type="ECO:0000259" key="5">
    <source>
        <dbReference type="PROSITE" id="PS50075"/>
    </source>
</evidence>
<dbReference type="AlphaFoldDB" id="A0A7Z1B1D6"/>
<dbReference type="InterPro" id="IPR016039">
    <property type="entry name" value="Thiolase-like"/>
</dbReference>
<dbReference type="InterPro" id="IPR020806">
    <property type="entry name" value="PKS_PP-bd"/>
</dbReference>
<organism evidence="7 8">
    <name type="scientific">Actinophytocola xinjiangensis</name>
    <dbReference type="NCBI Taxonomy" id="485602"/>
    <lineage>
        <taxon>Bacteria</taxon>
        <taxon>Bacillati</taxon>
        <taxon>Actinomycetota</taxon>
        <taxon>Actinomycetes</taxon>
        <taxon>Pseudonocardiales</taxon>
        <taxon>Pseudonocardiaceae</taxon>
    </lineage>
</organism>
<dbReference type="GO" id="GO:0006633">
    <property type="term" value="P:fatty acid biosynthetic process"/>
    <property type="evidence" value="ECO:0007669"/>
    <property type="project" value="InterPro"/>
</dbReference>
<comment type="caution">
    <text evidence="7">The sequence shown here is derived from an EMBL/GenBank/DDBJ whole genome shotgun (WGS) entry which is preliminary data.</text>
</comment>
<dbReference type="Pfam" id="PF00109">
    <property type="entry name" value="ketoacyl-synt"/>
    <property type="match status" value="1"/>
</dbReference>
<dbReference type="InterPro" id="IPR016035">
    <property type="entry name" value="Acyl_Trfase/lysoPLipase"/>
</dbReference>
<dbReference type="GO" id="GO:0005886">
    <property type="term" value="C:plasma membrane"/>
    <property type="evidence" value="ECO:0007669"/>
    <property type="project" value="TreeGrafter"/>
</dbReference>
<dbReference type="InterPro" id="IPR001227">
    <property type="entry name" value="Ac_transferase_dom_sf"/>
</dbReference>
<dbReference type="PANTHER" id="PTHR43775">
    <property type="entry name" value="FATTY ACID SYNTHASE"/>
    <property type="match status" value="1"/>
</dbReference>
<dbReference type="Gene3D" id="3.40.47.10">
    <property type="match status" value="1"/>
</dbReference>
<dbReference type="InterPro" id="IPR009081">
    <property type="entry name" value="PP-bd_ACP"/>
</dbReference>
<dbReference type="InterPro" id="IPR014043">
    <property type="entry name" value="Acyl_transferase_dom"/>
</dbReference>
<keyword evidence="3" id="KW-0808">Transferase</keyword>
<accession>A0A7Z1B1D6</accession>
<dbReference type="GO" id="GO:0071770">
    <property type="term" value="P:DIM/DIP cell wall layer assembly"/>
    <property type="evidence" value="ECO:0007669"/>
    <property type="project" value="TreeGrafter"/>
</dbReference>
<dbReference type="GO" id="GO:0004315">
    <property type="term" value="F:3-oxoacyl-[acyl-carrier-protein] synthase activity"/>
    <property type="evidence" value="ECO:0007669"/>
    <property type="project" value="InterPro"/>
</dbReference>
<feature type="domain" description="Ketosynthase family 3 (KS3)" evidence="6">
    <location>
        <begin position="1"/>
        <end position="402"/>
    </location>
</feature>
<dbReference type="Gene3D" id="3.30.70.3290">
    <property type="match status" value="1"/>
</dbReference>
<sequence length="957" mass="100928">MGLACRTPGAADPDELWAALTADRELLDLLPPDGTDPAVVPTLGWLADHDAFDADFFGIGPREAETTDPQHRVLLECAWAALEDAGRVPSRFPGTVGVYVGSGESDHLVRLLARPDLVRSLGPMRLRLSNLKDYLAPRLAHRLGLTGPAITVQTACSTSLVAVHLARRALLAGECDLAIAGGVSITTLERTGYRYEEGGIFARDGHCRSFAPDATGTVPGNGVGLVVLRRLADAVRDGDPVRAVLRGSAVNNDGPVRAGFTAPGVDGQARVISRALADAGLRQDEVDVVEAHGTGTVLGDAIERAALDQVFGRRDRPLWIGSVKSNVGHLDTSAGVIGLVKTVLAVEHARLPASLHVADPGAGAVRVNVVTRPWPGDDDRPRRAGVSSFGMGGTNAHVIVEQAPPRDASDGPRRPELVVVSAADARGREEAVDRLRRWAARHPDGSVADVAATLGRGREHLPFRASLTCRDVGALARTAPEHWTRGGPARRPVVFAFPGQGTWVPGLGAGLYAEEPVFRDAVDEAAELLAGPRDLRQVMFGPDDGPPGGHLQPALFVLEYALARLWQSFGVEPVAMIGHSLGEYTAATLSGVLTLDDALALVAERGRLMERLPPGAMLAVALSEEELAERLPGRLLDALDLAAVNGPAQCALAGPPDAVAELARFAVDARVPHRRLATAHAFHSRMCVPVAAEFAEFAARRPYAEPGLPYVSTVSGDWVTSVDGDHWATQLRGTVRFSAGVRTVLAHHPDAVFLEVGPGSTLSGMVRQHQPGAGRRASLPRPVAPASERPSLLTAAGALWCDGVALRWETLAPGGRIIPLPTYPFHRRTFPVPGTAPAPAPPRQDAPPAATPATALDGLEPLVGLFWEELLGTGDLTPGSDFIALGGDSLVAARLVARIADVLGVELPVRTVFDHPLLGAQARALEDAAHRQLGEERAAELLAEAGALTHEGTRRQE</sequence>
<dbReference type="InterPro" id="IPR014030">
    <property type="entry name" value="Ketoacyl_synth_N"/>
</dbReference>
<dbReference type="SUPFAM" id="SSF55048">
    <property type="entry name" value="Probable ACP-binding domain of malonyl-CoA ACP transacylase"/>
    <property type="match status" value="1"/>
</dbReference>
<dbReference type="Proteomes" id="UP000185696">
    <property type="component" value="Unassembled WGS sequence"/>
</dbReference>
<dbReference type="PROSITE" id="PS00606">
    <property type="entry name" value="KS3_1"/>
    <property type="match status" value="1"/>
</dbReference>
<dbReference type="SMART" id="SM00825">
    <property type="entry name" value="PKS_KS"/>
    <property type="match status" value="1"/>
</dbReference>
<feature type="compositionally biased region" description="Pro residues" evidence="4">
    <location>
        <begin position="834"/>
        <end position="845"/>
    </location>
</feature>
<dbReference type="CDD" id="cd00833">
    <property type="entry name" value="PKS"/>
    <property type="match status" value="1"/>
</dbReference>
<dbReference type="EMBL" id="MSIF01000001">
    <property type="protein sequence ID" value="OLF14590.1"/>
    <property type="molecule type" value="Genomic_DNA"/>
</dbReference>
<dbReference type="InterPro" id="IPR014031">
    <property type="entry name" value="Ketoacyl_synth_C"/>
</dbReference>
<gene>
    <name evidence="7" type="ORF">BLA60_04760</name>
</gene>
<keyword evidence="8" id="KW-1185">Reference proteome</keyword>
<dbReference type="SUPFAM" id="SSF53901">
    <property type="entry name" value="Thiolase-like"/>
    <property type="match status" value="1"/>
</dbReference>
<dbReference type="PROSITE" id="PS50075">
    <property type="entry name" value="CARRIER"/>
    <property type="match status" value="1"/>
</dbReference>
<evidence type="ECO:0000256" key="1">
    <source>
        <dbReference type="ARBA" id="ARBA00022450"/>
    </source>
</evidence>
<dbReference type="GO" id="GO:0031177">
    <property type="term" value="F:phosphopantetheine binding"/>
    <property type="evidence" value="ECO:0007669"/>
    <property type="project" value="InterPro"/>
</dbReference>
<dbReference type="SMART" id="SM00823">
    <property type="entry name" value="PKS_PP"/>
    <property type="match status" value="1"/>
</dbReference>
<dbReference type="Gene3D" id="1.10.1200.10">
    <property type="entry name" value="ACP-like"/>
    <property type="match status" value="1"/>
</dbReference>
<dbReference type="PANTHER" id="PTHR43775:SF37">
    <property type="entry name" value="SI:DKEY-61P9.11"/>
    <property type="match status" value="1"/>
</dbReference>
<dbReference type="Pfam" id="PF16197">
    <property type="entry name" value="KAsynt_C_assoc"/>
    <property type="match status" value="1"/>
</dbReference>
<dbReference type="SUPFAM" id="SSF52151">
    <property type="entry name" value="FabD/lysophospholipase-like"/>
    <property type="match status" value="1"/>
</dbReference>
<dbReference type="SUPFAM" id="SSF47336">
    <property type="entry name" value="ACP-like"/>
    <property type="match status" value="1"/>
</dbReference>
<evidence type="ECO:0000256" key="4">
    <source>
        <dbReference type="SAM" id="MobiDB-lite"/>
    </source>
</evidence>
<dbReference type="InterPro" id="IPR050091">
    <property type="entry name" value="PKS_NRPS_Biosynth_Enz"/>
</dbReference>
<dbReference type="PROSITE" id="PS00012">
    <property type="entry name" value="PHOSPHOPANTETHEINE"/>
    <property type="match status" value="1"/>
</dbReference>
<dbReference type="InterPro" id="IPR036736">
    <property type="entry name" value="ACP-like_sf"/>
</dbReference>
<feature type="region of interest" description="Disordered" evidence="4">
    <location>
        <begin position="832"/>
        <end position="851"/>
    </location>
</feature>
<dbReference type="InterPro" id="IPR018201">
    <property type="entry name" value="Ketoacyl_synth_AS"/>
</dbReference>
<dbReference type="InterPro" id="IPR006162">
    <property type="entry name" value="Ppantetheine_attach_site"/>
</dbReference>
<evidence type="ECO:0000256" key="2">
    <source>
        <dbReference type="ARBA" id="ARBA00022553"/>
    </source>
</evidence>
<evidence type="ECO:0000259" key="6">
    <source>
        <dbReference type="PROSITE" id="PS52004"/>
    </source>
</evidence>
<dbReference type="InterPro" id="IPR020841">
    <property type="entry name" value="PKS_Beta-ketoAc_synthase_dom"/>
</dbReference>
<dbReference type="Pfam" id="PF02801">
    <property type="entry name" value="Ketoacyl-synt_C"/>
    <property type="match status" value="1"/>
</dbReference>
<dbReference type="GO" id="GO:0005737">
    <property type="term" value="C:cytoplasm"/>
    <property type="evidence" value="ECO:0007669"/>
    <property type="project" value="TreeGrafter"/>
</dbReference>
<dbReference type="PROSITE" id="PS52004">
    <property type="entry name" value="KS3_2"/>
    <property type="match status" value="1"/>
</dbReference>
<dbReference type="Pfam" id="PF00550">
    <property type="entry name" value="PP-binding"/>
    <property type="match status" value="1"/>
</dbReference>
<reference evidence="7 8" key="1">
    <citation type="submission" date="2016-12" db="EMBL/GenBank/DDBJ databases">
        <title>The draft genome sequence of Actinophytocola xinjiangensis.</title>
        <authorList>
            <person name="Wang W."/>
            <person name="Yuan L."/>
        </authorList>
    </citation>
    <scope>NUCLEOTIDE SEQUENCE [LARGE SCALE GENOMIC DNA]</scope>
    <source>
        <strain evidence="7 8">CGMCC 4.4663</strain>
    </source>
</reference>
<protein>
    <recommendedName>
        <fullName evidence="9">Acyl transferase domain-containing protein</fullName>
    </recommendedName>
</protein>
<dbReference type="InterPro" id="IPR016036">
    <property type="entry name" value="Malonyl_transacylase_ACP-bd"/>
</dbReference>
<evidence type="ECO:0008006" key="9">
    <source>
        <dbReference type="Google" id="ProtNLM"/>
    </source>
</evidence>
<evidence type="ECO:0000256" key="3">
    <source>
        <dbReference type="ARBA" id="ARBA00022679"/>
    </source>
</evidence>
<evidence type="ECO:0000313" key="7">
    <source>
        <dbReference type="EMBL" id="OLF14590.1"/>
    </source>
</evidence>
<dbReference type="InterPro" id="IPR032821">
    <property type="entry name" value="PKS_assoc"/>
</dbReference>
<dbReference type="GO" id="GO:0004312">
    <property type="term" value="F:fatty acid synthase activity"/>
    <property type="evidence" value="ECO:0007669"/>
    <property type="project" value="TreeGrafter"/>
</dbReference>
<feature type="domain" description="Carrier" evidence="5">
    <location>
        <begin position="854"/>
        <end position="929"/>
    </location>
</feature>